<sequence length="250" mass="26484">MPDMTRPVALVTGGGTGVGRACVLQLADQGYDVVVNYSRSQDDAEATAKEASAKGVTAITVQCDVADDVCVRAMMDQIKTQFGRLDVVINNAAMTHFVPHDDLEGLTEPMWDRMLGVNLKGPFFVTRAAADMLRQGNGGSVVNVSSVAALTGMGSSIGYCAAKGGLNTMTKSFARILAPEVRVNSVCPGPIDSRWIRDGNPDWDLNEMVTNYPIPKASQPSDIADAVLFFAVHSQMATGQILSVDGGQTL</sequence>
<evidence type="ECO:0000313" key="5">
    <source>
        <dbReference type="Proteomes" id="UP000317977"/>
    </source>
</evidence>
<proteinExistence type="inferred from homology"/>
<dbReference type="PROSITE" id="PS00061">
    <property type="entry name" value="ADH_SHORT"/>
    <property type="match status" value="1"/>
</dbReference>
<dbReference type="SUPFAM" id="SSF51735">
    <property type="entry name" value="NAD(P)-binding Rossmann-fold domains"/>
    <property type="match status" value="1"/>
</dbReference>
<keyword evidence="2 4" id="KW-0560">Oxidoreductase</keyword>
<reference evidence="4 5" key="1">
    <citation type="submission" date="2019-02" db="EMBL/GenBank/DDBJ databases">
        <title>Deep-cultivation of Planctomycetes and their phenomic and genomic characterization uncovers novel biology.</title>
        <authorList>
            <person name="Wiegand S."/>
            <person name="Jogler M."/>
            <person name="Boedeker C."/>
            <person name="Pinto D."/>
            <person name="Vollmers J."/>
            <person name="Rivas-Marin E."/>
            <person name="Kohn T."/>
            <person name="Peeters S.H."/>
            <person name="Heuer A."/>
            <person name="Rast P."/>
            <person name="Oberbeckmann S."/>
            <person name="Bunk B."/>
            <person name="Jeske O."/>
            <person name="Meyerdierks A."/>
            <person name="Storesund J.E."/>
            <person name="Kallscheuer N."/>
            <person name="Luecker S."/>
            <person name="Lage O.M."/>
            <person name="Pohl T."/>
            <person name="Merkel B.J."/>
            <person name="Hornburger P."/>
            <person name="Mueller R.-W."/>
            <person name="Bruemmer F."/>
            <person name="Labrenz M."/>
            <person name="Spormann A.M."/>
            <person name="Op Den Camp H."/>
            <person name="Overmann J."/>
            <person name="Amann R."/>
            <person name="Jetten M.S.M."/>
            <person name="Mascher T."/>
            <person name="Medema M.H."/>
            <person name="Devos D.P."/>
            <person name="Kaster A.-K."/>
            <person name="Ovreas L."/>
            <person name="Rohde M."/>
            <person name="Galperin M.Y."/>
            <person name="Jogler C."/>
        </authorList>
    </citation>
    <scope>NUCLEOTIDE SEQUENCE [LARGE SCALE GENOMIC DNA]</scope>
    <source>
        <strain evidence="4 5">Poly59</strain>
    </source>
</reference>
<name>A0A5C6F3P0_9BACT</name>
<dbReference type="InterPro" id="IPR057326">
    <property type="entry name" value="KR_dom"/>
</dbReference>
<dbReference type="Pfam" id="PF13561">
    <property type="entry name" value="adh_short_C2"/>
    <property type="match status" value="1"/>
</dbReference>
<evidence type="ECO:0000256" key="2">
    <source>
        <dbReference type="ARBA" id="ARBA00023002"/>
    </source>
</evidence>
<evidence type="ECO:0000256" key="1">
    <source>
        <dbReference type="ARBA" id="ARBA00006484"/>
    </source>
</evidence>
<dbReference type="EMBL" id="SJPX01000002">
    <property type="protein sequence ID" value="TWU55120.1"/>
    <property type="molecule type" value="Genomic_DNA"/>
</dbReference>
<accession>A0A5C6F3P0</accession>
<dbReference type="Gene3D" id="3.40.50.720">
    <property type="entry name" value="NAD(P)-binding Rossmann-like Domain"/>
    <property type="match status" value="1"/>
</dbReference>
<dbReference type="CDD" id="cd05233">
    <property type="entry name" value="SDR_c"/>
    <property type="match status" value="1"/>
</dbReference>
<comment type="similarity">
    <text evidence="1">Belongs to the short-chain dehydrogenases/reductases (SDR) family.</text>
</comment>
<dbReference type="SMART" id="SM00822">
    <property type="entry name" value="PKS_KR"/>
    <property type="match status" value="1"/>
</dbReference>
<dbReference type="FunFam" id="3.40.50.720:FF:000084">
    <property type="entry name" value="Short-chain dehydrogenase reductase"/>
    <property type="match status" value="1"/>
</dbReference>
<dbReference type="GO" id="GO:0004316">
    <property type="term" value="F:3-oxoacyl-[acyl-carrier-protein] reductase (NADPH) activity"/>
    <property type="evidence" value="ECO:0007669"/>
    <property type="project" value="UniProtKB-EC"/>
</dbReference>
<dbReference type="AlphaFoldDB" id="A0A5C6F3P0"/>
<dbReference type="InterPro" id="IPR020904">
    <property type="entry name" value="Sc_DH/Rdtase_CS"/>
</dbReference>
<dbReference type="Proteomes" id="UP000317977">
    <property type="component" value="Unassembled WGS sequence"/>
</dbReference>
<evidence type="ECO:0000259" key="3">
    <source>
        <dbReference type="SMART" id="SM00822"/>
    </source>
</evidence>
<dbReference type="InterPro" id="IPR002347">
    <property type="entry name" value="SDR_fam"/>
</dbReference>
<dbReference type="PRINTS" id="PR00081">
    <property type="entry name" value="GDHRDH"/>
</dbReference>
<dbReference type="RefSeq" id="WP_146533371.1">
    <property type="nucleotide sequence ID" value="NZ_SJPX01000002.1"/>
</dbReference>
<keyword evidence="5" id="KW-1185">Reference proteome</keyword>
<dbReference type="PANTHER" id="PTHR43639">
    <property type="entry name" value="OXIDOREDUCTASE, SHORT-CHAIN DEHYDROGENASE/REDUCTASE FAMILY (AFU_ORTHOLOGUE AFUA_5G02870)"/>
    <property type="match status" value="1"/>
</dbReference>
<dbReference type="OrthoDB" id="9790146at2"/>
<evidence type="ECO:0000313" key="4">
    <source>
        <dbReference type="EMBL" id="TWU55120.1"/>
    </source>
</evidence>
<feature type="domain" description="Ketoreductase" evidence="3">
    <location>
        <begin position="7"/>
        <end position="194"/>
    </location>
</feature>
<protein>
    <submittedName>
        <fullName evidence="4">3-oxoacyl-[acyl-carrier-protein] reductase FabG</fullName>
        <ecNumber evidence="4">1.1.1.100</ecNumber>
    </submittedName>
</protein>
<dbReference type="EC" id="1.1.1.100" evidence="4"/>
<gene>
    <name evidence="4" type="primary">fabG_1</name>
    <name evidence="4" type="ORF">Poly59_14160</name>
</gene>
<dbReference type="InterPro" id="IPR036291">
    <property type="entry name" value="NAD(P)-bd_dom_sf"/>
</dbReference>
<dbReference type="PRINTS" id="PR00080">
    <property type="entry name" value="SDRFAMILY"/>
</dbReference>
<dbReference type="PANTHER" id="PTHR43639:SF1">
    <property type="entry name" value="SHORT-CHAIN DEHYDROGENASE_REDUCTASE FAMILY PROTEIN"/>
    <property type="match status" value="1"/>
</dbReference>
<organism evidence="4 5">
    <name type="scientific">Rubripirellula reticaptiva</name>
    <dbReference type="NCBI Taxonomy" id="2528013"/>
    <lineage>
        <taxon>Bacteria</taxon>
        <taxon>Pseudomonadati</taxon>
        <taxon>Planctomycetota</taxon>
        <taxon>Planctomycetia</taxon>
        <taxon>Pirellulales</taxon>
        <taxon>Pirellulaceae</taxon>
        <taxon>Rubripirellula</taxon>
    </lineage>
</organism>
<comment type="caution">
    <text evidence="4">The sequence shown here is derived from an EMBL/GenBank/DDBJ whole genome shotgun (WGS) entry which is preliminary data.</text>
</comment>